<dbReference type="InterPro" id="IPR002130">
    <property type="entry name" value="Cyclophilin-type_PPIase_dom"/>
</dbReference>
<protein>
    <recommendedName>
        <fullName evidence="4">Peptidyl-prolyl cis-trans isomerase</fullName>
        <shortName evidence="4">PPIase</shortName>
        <ecNumber evidence="4">5.2.1.8</ecNumber>
    </recommendedName>
</protein>
<keyword evidence="2 4" id="KW-0697">Rotamase</keyword>
<evidence type="ECO:0000313" key="7">
    <source>
        <dbReference type="Proteomes" id="UP000095605"/>
    </source>
</evidence>
<accession>A0A1E5R9N8</accession>
<feature type="signal peptide" evidence="4">
    <location>
        <begin position="1"/>
        <end position="22"/>
    </location>
</feature>
<dbReference type="EC" id="5.2.1.8" evidence="4"/>
<dbReference type="InterPro" id="IPR024936">
    <property type="entry name" value="Cyclophilin-type_PPIase"/>
</dbReference>
<dbReference type="PANTHER" id="PTHR11071">
    <property type="entry name" value="PEPTIDYL-PROLYL CIS-TRANS ISOMERASE"/>
    <property type="match status" value="1"/>
</dbReference>
<comment type="caution">
    <text evidence="6">The sequence shown here is derived from an EMBL/GenBank/DDBJ whole genome shotgun (WGS) entry which is preliminary data.</text>
</comment>
<comment type="function">
    <text evidence="4">PPIases accelerate the folding of proteins. It catalyzes the cis-trans isomerization of proline imidic peptide bonds in oligopeptides.</text>
</comment>
<feature type="chain" id="PRO_5009028100" description="Peptidyl-prolyl cis-trans isomerase" evidence="4">
    <location>
        <begin position="23"/>
        <end position="210"/>
    </location>
</feature>
<dbReference type="GO" id="GO:0006457">
    <property type="term" value="P:protein folding"/>
    <property type="evidence" value="ECO:0007669"/>
    <property type="project" value="TreeGrafter"/>
</dbReference>
<comment type="catalytic activity">
    <reaction evidence="1 4">
        <text>[protein]-peptidylproline (omega=180) = [protein]-peptidylproline (omega=0)</text>
        <dbReference type="Rhea" id="RHEA:16237"/>
        <dbReference type="Rhea" id="RHEA-COMP:10747"/>
        <dbReference type="Rhea" id="RHEA-COMP:10748"/>
        <dbReference type="ChEBI" id="CHEBI:83833"/>
        <dbReference type="ChEBI" id="CHEBI:83834"/>
        <dbReference type="EC" id="5.2.1.8"/>
    </reaction>
</comment>
<dbReference type="AlphaFoldDB" id="A0A1E5R9N8"/>
<dbReference type="PRINTS" id="PR00153">
    <property type="entry name" value="CSAPPISMRASE"/>
</dbReference>
<dbReference type="PANTHER" id="PTHR11071:SF561">
    <property type="entry name" value="PEPTIDYL-PROLYL CIS-TRANS ISOMERASE D-RELATED"/>
    <property type="match status" value="1"/>
</dbReference>
<keyword evidence="7" id="KW-1185">Reference proteome</keyword>
<dbReference type="InterPro" id="IPR029000">
    <property type="entry name" value="Cyclophilin-like_dom_sf"/>
</dbReference>
<gene>
    <name evidence="6" type="ORF">AWRI3578_g2873</name>
</gene>
<evidence type="ECO:0000256" key="1">
    <source>
        <dbReference type="ARBA" id="ARBA00000971"/>
    </source>
</evidence>
<proteinExistence type="inferred from homology"/>
<evidence type="ECO:0000256" key="3">
    <source>
        <dbReference type="ARBA" id="ARBA00023235"/>
    </source>
</evidence>
<dbReference type="Proteomes" id="UP000095605">
    <property type="component" value="Unassembled WGS sequence"/>
</dbReference>
<reference evidence="7" key="1">
    <citation type="journal article" date="2016" name="Genome Announc.">
        <title>Genome sequences of three species of Hanseniaspora isolated from spontaneous wine fermentations.</title>
        <authorList>
            <person name="Sternes P.R."/>
            <person name="Lee D."/>
            <person name="Kutyna D.R."/>
            <person name="Borneman A.R."/>
        </authorList>
    </citation>
    <scope>NUCLEOTIDE SEQUENCE [LARGE SCALE GENOMIC DNA]</scope>
    <source>
        <strain evidence="7">AWRI3578</strain>
    </source>
</reference>
<comment type="similarity">
    <text evidence="4">Belongs to the cyclophilin-type PPIase family.</text>
</comment>
<dbReference type="PROSITE" id="PS50072">
    <property type="entry name" value="CSA_PPIASE_2"/>
    <property type="match status" value="1"/>
</dbReference>
<dbReference type="SUPFAM" id="SSF50891">
    <property type="entry name" value="Cyclophilin-like"/>
    <property type="match status" value="1"/>
</dbReference>
<dbReference type="GO" id="GO:0003755">
    <property type="term" value="F:peptidyl-prolyl cis-trans isomerase activity"/>
    <property type="evidence" value="ECO:0007669"/>
    <property type="project" value="UniProtKB-UniRule"/>
</dbReference>
<evidence type="ECO:0000259" key="5">
    <source>
        <dbReference type="PROSITE" id="PS50072"/>
    </source>
</evidence>
<dbReference type="Gene3D" id="2.40.100.10">
    <property type="entry name" value="Cyclophilin-like"/>
    <property type="match status" value="1"/>
</dbReference>
<sequence length="210" mass="23445">MQLITTFTFLSTFVLFATRVLAGQADIISKGYLTIQYGDEIKGNITLGLYDTTTPKTVANFKALLTNNDPETGLINSTSNRIISGFMAQFGFLNGERLANYHIYQDEYPNPRGFPDEKGGLELIHNKYQLSMANRGKNTNSCQFFITFEETPWLNGGYVVFGEVIDGFETVDFLNSDVKTNRGDQPLTEVKVVACGLIDDNESISEFDEL</sequence>
<evidence type="ECO:0000256" key="2">
    <source>
        <dbReference type="ARBA" id="ARBA00023110"/>
    </source>
</evidence>
<feature type="domain" description="PPIase cyclophilin-type" evidence="5">
    <location>
        <begin position="32"/>
        <end position="197"/>
    </location>
</feature>
<dbReference type="EMBL" id="LPNL01000007">
    <property type="protein sequence ID" value="OEJ83598.1"/>
    <property type="molecule type" value="Genomic_DNA"/>
</dbReference>
<dbReference type="Pfam" id="PF00160">
    <property type="entry name" value="Pro_isomerase"/>
    <property type="match status" value="1"/>
</dbReference>
<evidence type="ECO:0000256" key="4">
    <source>
        <dbReference type="RuleBase" id="RU363019"/>
    </source>
</evidence>
<dbReference type="GO" id="GO:0005783">
    <property type="term" value="C:endoplasmic reticulum"/>
    <property type="evidence" value="ECO:0007669"/>
    <property type="project" value="TreeGrafter"/>
</dbReference>
<keyword evidence="4" id="KW-0732">Signal</keyword>
<dbReference type="GO" id="GO:0016018">
    <property type="term" value="F:cyclosporin A binding"/>
    <property type="evidence" value="ECO:0007669"/>
    <property type="project" value="TreeGrafter"/>
</dbReference>
<evidence type="ECO:0000313" key="6">
    <source>
        <dbReference type="EMBL" id="OEJ83598.1"/>
    </source>
</evidence>
<dbReference type="GO" id="GO:0000324">
    <property type="term" value="C:fungal-type vacuole"/>
    <property type="evidence" value="ECO:0007669"/>
    <property type="project" value="TreeGrafter"/>
</dbReference>
<dbReference type="PIRSF" id="PIRSF001467">
    <property type="entry name" value="Peptidylpro_ismrse"/>
    <property type="match status" value="1"/>
</dbReference>
<organism evidence="6 7">
    <name type="scientific">Hanseniaspora opuntiae</name>
    <dbReference type="NCBI Taxonomy" id="211096"/>
    <lineage>
        <taxon>Eukaryota</taxon>
        <taxon>Fungi</taxon>
        <taxon>Dikarya</taxon>
        <taxon>Ascomycota</taxon>
        <taxon>Saccharomycotina</taxon>
        <taxon>Saccharomycetes</taxon>
        <taxon>Saccharomycodales</taxon>
        <taxon>Saccharomycodaceae</taxon>
        <taxon>Hanseniaspora</taxon>
    </lineage>
</organism>
<dbReference type="OrthoDB" id="193499at2759"/>
<keyword evidence="3 4" id="KW-0413">Isomerase</keyword>
<name>A0A1E5R9N8_9ASCO</name>